<sequence>MQALCRGNPTAFDTPEYETPLQTANIVYPHGILRITAAAPHLAVANPMVNAERTIAAIEQSDSDLLLFPELGLTGYTCGDLFATDSLIDAALAALIQIKRHSETHEKIVVVGLPCSVGGSMMNVAAVICLGEIAGIVPKTFLPTYREFYEGRYFRAASEIDPETLTIDGFEVPFGTDLLFNTGAAKIAVEICEDLWTPIPPSSRAALAGANVLLNLSASNETIGKASWRRDLVRSQSGRCIAAYAYSSAGPGESTSDLVFGGHCLIAENGNLLSESRRVGDALEPAYCAETSVTCDIDLQRLMHDRRVVGSFDDGAMDIDEYRDIELHAGSTPRPMKEKLFRRVDAHPFVPDESDELEHRCGEILAIQTAGLIKRLSRLPANLTLSIGISGGLDSTLALLIALRACDATGRDRKTICGITMPGFGTTQHTRTSADRLIELTGITGECIDIRDLCLDSFRALGHSPLGIAIDESTTSQSLHEQLLALPDDASDLTFENVQARIRTMLLMSRGFVLGTGDMSEQALGWCTYNADHMSMYNVNTSIPKTLVRFLVRYSADHHFDGDLRQVLHRVADTPISPELLPPAADGTIRQNTESSIGAYELHDFFLFHFIRNGFSRDKILYLASHAQFNKPFSADEIAETLDTFLKRFFANQFKRNCVPDGPKVGSVSLSPRGDWRMPSDADPDAFY</sequence>
<dbReference type="AlphaFoldDB" id="A0A5C6BAL4"/>
<feature type="binding site" evidence="7">
    <location>
        <position position="521"/>
    </location>
    <ligand>
        <name>deamido-NAD(+)</name>
        <dbReference type="ChEBI" id="CHEBI:58437"/>
        <note>ligand shared between two neighboring subunits</note>
    </ligand>
</feature>
<keyword evidence="11" id="KW-1185">Reference proteome</keyword>
<dbReference type="InterPro" id="IPR003694">
    <property type="entry name" value="NAD_synthase"/>
</dbReference>
<evidence type="ECO:0000313" key="11">
    <source>
        <dbReference type="Proteomes" id="UP000320176"/>
    </source>
</evidence>
<accession>A0A5C6BAL4</accession>
<comment type="caution">
    <text evidence="10">The sequence shown here is derived from an EMBL/GenBank/DDBJ whole genome shotgun (WGS) entry which is preliminary data.</text>
</comment>
<feature type="active site" description="Nucleophile; for glutaminase activity" evidence="7">
    <location>
        <position position="192"/>
    </location>
</feature>
<comment type="pathway">
    <text evidence="1 7 8">Cofactor biosynthesis; NAD(+) biosynthesis; NAD(+) from deamido-NAD(+) (L-Gln route): step 1/1.</text>
</comment>
<dbReference type="Pfam" id="PF02540">
    <property type="entry name" value="NAD_synthase"/>
    <property type="match status" value="1"/>
</dbReference>
<dbReference type="PROSITE" id="PS50263">
    <property type="entry name" value="CN_HYDROLASE"/>
    <property type="match status" value="1"/>
</dbReference>
<feature type="domain" description="CN hydrolase" evidence="9">
    <location>
        <begin position="33"/>
        <end position="299"/>
    </location>
</feature>
<keyword evidence="6 7" id="KW-0520">NAD</keyword>
<dbReference type="InterPro" id="IPR022310">
    <property type="entry name" value="NAD/GMP_synthase"/>
</dbReference>
<feature type="active site" description="For glutaminase activity" evidence="7">
    <location>
        <position position="139"/>
    </location>
</feature>
<reference evidence="10 11" key="1">
    <citation type="submission" date="2019-02" db="EMBL/GenBank/DDBJ databases">
        <title>Deep-cultivation of Planctomycetes and their phenomic and genomic characterization uncovers novel biology.</title>
        <authorList>
            <person name="Wiegand S."/>
            <person name="Jogler M."/>
            <person name="Boedeker C."/>
            <person name="Pinto D."/>
            <person name="Vollmers J."/>
            <person name="Rivas-Marin E."/>
            <person name="Kohn T."/>
            <person name="Peeters S.H."/>
            <person name="Heuer A."/>
            <person name="Rast P."/>
            <person name="Oberbeckmann S."/>
            <person name="Bunk B."/>
            <person name="Jeske O."/>
            <person name="Meyerdierks A."/>
            <person name="Storesund J.E."/>
            <person name="Kallscheuer N."/>
            <person name="Luecker S."/>
            <person name="Lage O.M."/>
            <person name="Pohl T."/>
            <person name="Merkel B.J."/>
            <person name="Hornburger P."/>
            <person name="Mueller R.-W."/>
            <person name="Bruemmer F."/>
            <person name="Labrenz M."/>
            <person name="Spormann A.M."/>
            <person name="Op Den Camp H."/>
            <person name="Overmann J."/>
            <person name="Amann R."/>
            <person name="Jetten M.S.M."/>
            <person name="Mascher T."/>
            <person name="Medema M.H."/>
            <person name="Devos D.P."/>
            <person name="Kaster A.-K."/>
            <person name="Ovreas L."/>
            <person name="Rohde M."/>
            <person name="Galperin M.Y."/>
            <person name="Jogler C."/>
        </authorList>
    </citation>
    <scope>NUCLEOTIDE SEQUENCE [LARGE SCALE GENOMIC DNA]</scope>
    <source>
        <strain evidence="10 11">Pla52n</strain>
    </source>
</reference>
<comment type="similarity">
    <text evidence="2 7 8">In the C-terminal section; belongs to the NAD synthetase family.</text>
</comment>
<comment type="catalytic activity">
    <reaction evidence="7 8">
        <text>deamido-NAD(+) + L-glutamine + ATP + H2O = L-glutamate + AMP + diphosphate + NAD(+) + H(+)</text>
        <dbReference type="Rhea" id="RHEA:24384"/>
        <dbReference type="ChEBI" id="CHEBI:15377"/>
        <dbReference type="ChEBI" id="CHEBI:15378"/>
        <dbReference type="ChEBI" id="CHEBI:29985"/>
        <dbReference type="ChEBI" id="CHEBI:30616"/>
        <dbReference type="ChEBI" id="CHEBI:33019"/>
        <dbReference type="ChEBI" id="CHEBI:57540"/>
        <dbReference type="ChEBI" id="CHEBI:58359"/>
        <dbReference type="ChEBI" id="CHEBI:58437"/>
        <dbReference type="ChEBI" id="CHEBI:456215"/>
        <dbReference type="EC" id="6.3.5.1"/>
    </reaction>
</comment>
<organism evidence="10 11">
    <name type="scientific">Stieleria varia</name>
    <dbReference type="NCBI Taxonomy" id="2528005"/>
    <lineage>
        <taxon>Bacteria</taxon>
        <taxon>Pseudomonadati</taxon>
        <taxon>Planctomycetota</taxon>
        <taxon>Planctomycetia</taxon>
        <taxon>Pirellulales</taxon>
        <taxon>Pirellulaceae</taxon>
        <taxon>Stieleria</taxon>
    </lineage>
</organism>
<name>A0A5C6BAL4_9BACT</name>
<evidence type="ECO:0000256" key="1">
    <source>
        <dbReference type="ARBA" id="ARBA00005188"/>
    </source>
</evidence>
<evidence type="ECO:0000256" key="2">
    <source>
        <dbReference type="ARBA" id="ARBA00007145"/>
    </source>
</evidence>
<dbReference type="InterPro" id="IPR014445">
    <property type="entry name" value="Gln-dep_NAD_synthase"/>
</dbReference>
<evidence type="ECO:0000256" key="8">
    <source>
        <dbReference type="PIRNR" id="PIRNR006630"/>
    </source>
</evidence>
<evidence type="ECO:0000313" key="10">
    <source>
        <dbReference type="EMBL" id="TWU08481.1"/>
    </source>
</evidence>
<feature type="binding site" evidence="7">
    <location>
        <position position="145"/>
    </location>
    <ligand>
        <name>L-glutamine</name>
        <dbReference type="ChEBI" id="CHEBI:58359"/>
    </ligand>
</feature>
<dbReference type="GO" id="GO:0005737">
    <property type="term" value="C:cytoplasm"/>
    <property type="evidence" value="ECO:0007669"/>
    <property type="project" value="InterPro"/>
</dbReference>
<feature type="binding site" evidence="7">
    <location>
        <position position="225"/>
    </location>
    <ligand>
        <name>L-glutamine</name>
        <dbReference type="ChEBI" id="CHEBI:58359"/>
    </ligand>
</feature>
<dbReference type="InterPro" id="IPR036526">
    <property type="entry name" value="C-N_Hydrolase_sf"/>
</dbReference>
<dbReference type="InterPro" id="IPR041856">
    <property type="entry name" value="NAD+_synth_C"/>
</dbReference>
<keyword evidence="4 7" id="KW-0547">Nucleotide-binding</keyword>
<dbReference type="Proteomes" id="UP000320176">
    <property type="component" value="Unassembled WGS sequence"/>
</dbReference>
<dbReference type="GO" id="GO:0005524">
    <property type="term" value="F:ATP binding"/>
    <property type="evidence" value="ECO:0007669"/>
    <property type="project" value="UniProtKB-UniRule"/>
</dbReference>
<keyword evidence="3 7" id="KW-0436">Ligase</keyword>
<dbReference type="EC" id="6.3.5.1" evidence="7 8"/>
<dbReference type="EMBL" id="SJPN01000001">
    <property type="protein sequence ID" value="TWU08481.1"/>
    <property type="molecule type" value="Genomic_DNA"/>
</dbReference>
<evidence type="ECO:0000259" key="9">
    <source>
        <dbReference type="PROSITE" id="PS50263"/>
    </source>
</evidence>
<evidence type="ECO:0000256" key="7">
    <source>
        <dbReference type="HAMAP-Rule" id="MF_02090"/>
    </source>
</evidence>
<comment type="function">
    <text evidence="7">Catalyzes the ATP-dependent amidation of deamido-NAD to form NAD. Uses L-glutamine as a nitrogen source.</text>
</comment>
<dbReference type="CDD" id="cd07570">
    <property type="entry name" value="GAT_Gln-NAD-synth"/>
    <property type="match status" value="1"/>
</dbReference>
<dbReference type="SUPFAM" id="SSF56317">
    <property type="entry name" value="Carbon-nitrogen hydrolase"/>
    <property type="match status" value="1"/>
</dbReference>
<dbReference type="SUPFAM" id="SSF52402">
    <property type="entry name" value="Adenine nucleotide alpha hydrolases-like"/>
    <property type="match status" value="1"/>
</dbReference>
<dbReference type="Gene3D" id="3.40.50.620">
    <property type="entry name" value="HUPs"/>
    <property type="match status" value="1"/>
</dbReference>
<dbReference type="UniPathway" id="UPA00253">
    <property type="reaction ID" value="UER00334"/>
</dbReference>
<dbReference type="Gene3D" id="1.10.10.1140">
    <property type="entry name" value="Glutamine-dependent NAD+ synthetase, C-terminal domain"/>
    <property type="match status" value="1"/>
</dbReference>
<dbReference type="Gene3D" id="3.60.110.10">
    <property type="entry name" value="Carbon-nitrogen hydrolase"/>
    <property type="match status" value="1"/>
</dbReference>
<evidence type="ECO:0000256" key="4">
    <source>
        <dbReference type="ARBA" id="ARBA00022741"/>
    </source>
</evidence>
<dbReference type="GO" id="GO:0008795">
    <property type="term" value="F:NAD+ synthase activity"/>
    <property type="evidence" value="ECO:0007669"/>
    <property type="project" value="UniProtKB-UniRule"/>
</dbReference>
<dbReference type="PIRSF" id="PIRSF006630">
    <property type="entry name" value="NADS_GAT"/>
    <property type="match status" value="1"/>
</dbReference>
<feature type="binding site" evidence="7">
    <location>
        <position position="655"/>
    </location>
    <ligand>
        <name>deamido-NAD(+)</name>
        <dbReference type="ChEBI" id="CHEBI:58437"/>
        <note>ligand shared between two neighboring subunits</note>
    </ligand>
</feature>
<feature type="active site" description="Proton acceptor; for glutaminase activity" evidence="7">
    <location>
        <position position="70"/>
    </location>
</feature>
<dbReference type="PANTHER" id="PTHR23090">
    <property type="entry name" value="NH 3 /GLUTAMINE-DEPENDENT NAD + SYNTHETASE"/>
    <property type="match status" value="1"/>
</dbReference>
<dbReference type="GO" id="GO:0003952">
    <property type="term" value="F:NAD+ synthase (glutamine-hydrolyzing) activity"/>
    <property type="evidence" value="ECO:0007669"/>
    <property type="project" value="UniProtKB-UniRule"/>
</dbReference>
<dbReference type="NCBIfam" id="NF002730">
    <property type="entry name" value="PRK02628.1"/>
    <property type="match status" value="1"/>
</dbReference>
<dbReference type="CDD" id="cd00553">
    <property type="entry name" value="NAD_synthase"/>
    <property type="match status" value="1"/>
</dbReference>
<feature type="binding site" evidence="7">
    <location>
        <position position="497"/>
    </location>
    <ligand>
        <name>deamido-NAD(+)</name>
        <dbReference type="ChEBI" id="CHEBI:58437"/>
        <note>ligand shared between two neighboring subunits</note>
    </ligand>
</feature>
<proteinExistence type="inferred from homology"/>
<keyword evidence="5 7" id="KW-0067">ATP-binding</keyword>
<evidence type="ECO:0000256" key="6">
    <source>
        <dbReference type="ARBA" id="ARBA00023027"/>
    </source>
</evidence>
<dbReference type="Pfam" id="PF00795">
    <property type="entry name" value="CN_hydrolase"/>
    <property type="match status" value="1"/>
</dbReference>
<dbReference type="PANTHER" id="PTHR23090:SF9">
    <property type="entry name" value="GLUTAMINE-DEPENDENT NAD(+) SYNTHETASE"/>
    <property type="match status" value="1"/>
</dbReference>
<dbReference type="InterPro" id="IPR014729">
    <property type="entry name" value="Rossmann-like_a/b/a_fold"/>
</dbReference>
<dbReference type="GO" id="GO:0004359">
    <property type="term" value="F:glutaminase activity"/>
    <property type="evidence" value="ECO:0007669"/>
    <property type="project" value="InterPro"/>
</dbReference>
<gene>
    <name evidence="7 10" type="primary">nadE</name>
    <name evidence="10" type="ORF">Pla52n_10640</name>
</gene>
<evidence type="ECO:0000256" key="5">
    <source>
        <dbReference type="ARBA" id="ARBA00022840"/>
    </source>
</evidence>
<dbReference type="HAMAP" id="MF_02090">
    <property type="entry name" value="NadE_glutamine_dep"/>
    <property type="match status" value="1"/>
</dbReference>
<feature type="binding site" evidence="7">
    <location>
        <begin position="526"/>
        <end position="529"/>
    </location>
    <ligand>
        <name>deamido-NAD(+)</name>
        <dbReference type="ChEBI" id="CHEBI:58437"/>
        <note>ligand shared between two neighboring subunits</note>
    </ligand>
</feature>
<feature type="binding site" evidence="7">
    <location>
        <position position="516"/>
    </location>
    <ligand>
        <name>ATP</name>
        <dbReference type="ChEBI" id="CHEBI:30616"/>
    </ligand>
</feature>
<feature type="binding site" evidence="7">
    <location>
        <position position="219"/>
    </location>
    <ligand>
        <name>L-glutamine</name>
        <dbReference type="ChEBI" id="CHEBI:58359"/>
    </ligand>
</feature>
<dbReference type="InterPro" id="IPR003010">
    <property type="entry name" value="C-N_Hydrolase"/>
</dbReference>
<evidence type="ECO:0000256" key="3">
    <source>
        <dbReference type="ARBA" id="ARBA00022598"/>
    </source>
</evidence>
<dbReference type="GO" id="GO:0009435">
    <property type="term" value="P:NAD+ biosynthetic process"/>
    <property type="evidence" value="ECO:0007669"/>
    <property type="project" value="UniProtKB-UniRule"/>
</dbReference>
<protein>
    <recommendedName>
        <fullName evidence="7 8">Glutamine-dependent NAD(+) synthetase</fullName>
        <ecNumber evidence="7 8">6.3.5.1</ecNumber>
    </recommendedName>
    <alternativeName>
        <fullName evidence="7 8">NAD(+) synthase [glutamine-hydrolyzing]</fullName>
    </alternativeName>
</protein>
<feature type="binding site" evidence="7">
    <location>
        <begin position="388"/>
        <end position="395"/>
    </location>
    <ligand>
        <name>ATP</name>
        <dbReference type="ChEBI" id="CHEBI:30616"/>
    </ligand>
</feature>